<evidence type="ECO:0000313" key="4">
    <source>
        <dbReference type="EMBL" id="AKI98223.1"/>
    </source>
</evidence>
<evidence type="ECO:0000256" key="2">
    <source>
        <dbReference type="ARBA" id="ARBA00022840"/>
    </source>
</evidence>
<dbReference type="GO" id="GO:0016887">
    <property type="term" value="F:ATP hydrolysis activity"/>
    <property type="evidence" value="ECO:0007669"/>
    <property type="project" value="InterPro"/>
</dbReference>
<dbReference type="GO" id="GO:0022857">
    <property type="term" value="F:transmembrane transporter activity"/>
    <property type="evidence" value="ECO:0007669"/>
    <property type="project" value="TreeGrafter"/>
</dbReference>
<keyword evidence="2" id="KW-0067">ATP-binding</keyword>
<sequence length="216" mass="24040">MLSAENIVHHYGTVKVLEGVELDVKRTEIIGIFGKSGSGKSTLIAILSGLMKPTSGKVVIDDIEVYSSFSSILQTRRYMGIVFQLRNLLKELTVAENLQVASLARGYRMNSEKIDELLSEMGISHLAQRYPSELSVGEQQRVAIARALVGNLKVVFADEPTGSVDEDNKKSILRLFHKVREKGIPLLLTSHDSETLKICDRIFELRRGKLKEVSTI</sequence>
<keyword evidence="5" id="KW-1185">Reference proteome</keyword>
<organism evidence="4 5">
    <name type="scientific">Kosmotoga pacifica</name>
    <dbReference type="NCBI Taxonomy" id="1330330"/>
    <lineage>
        <taxon>Bacteria</taxon>
        <taxon>Thermotogati</taxon>
        <taxon>Thermotogota</taxon>
        <taxon>Thermotogae</taxon>
        <taxon>Kosmotogales</taxon>
        <taxon>Kosmotogaceae</taxon>
        <taxon>Kosmotoga</taxon>
    </lineage>
</organism>
<accession>A0A0G2ZHD7</accession>
<dbReference type="PATRIC" id="fig|1330330.3.peg.585"/>
<dbReference type="STRING" id="1330330.IX53_02910"/>
<dbReference type="GO" id="GO:0005886">
    <property type="term" value="C:plasma membrane"/>
    <property type="evidence" value="ECO:0007669"/>
    <property type="project" value="TreeGrafter"/>
</dbReference>
<proteinExistence type="predicted"/>
<dbReference type="Gene3D" id="3.40.50.300">
    <property type="entry name" value="P-loop containing nucleotide triphosphate hydrolases"/>
    <property type="match status" value="1"/>
</dbReference>
<dbReference type="KEGG" id="kpf:IX53_02910"/>
<dbReference type="PROSITE" id="PS00211">
    <property type="entry name" value="ABC_TRANSPORTER_1"/>
    <property type="match status" value="1"/>
</dbReference>
<dbReference type="InterPro" id="IPR017871">
    <property type="entry name" value="ABC_transporter-like_CS"/>
</dbReference>
<dbReference type="GO" id="GO:0005524">
    <property type="term" value="F:ATP binding"/>
    <property type="evidence" value="ECO:0007669"/>
    <property type="project" value="UniProtKB-KW"/>
</dbReference>
<evidence type="ECO:0000313" key="5">
    <source>
        <dbReference type="Proteomes" id="UP000035159"/>
    </source>
</evidence>
<dbReference type="InterPro" id="IPR027417">
    <property type="entry name" value="P-loop_NTPase"/>
</dbReference>
<feature type="domain" description="ABC transporter" evidence="3">
    <location>
        <begin position="2"/>
        <end position="216"/>
    </location>
</feature>
<dbReference type="InterPro" id="IPR015854">
    <property type="entry name" value="ABC_transpr_LolD-like"/>
</dbReference>
<evidence type="ECO:0000259" key="3">
    <source>
        <dbReference type="PROSITE" id="PS50893"/>
    </source>
</evidence>
<keyword evidence="1" id="KW-0547">Nucleotide-binding</keyword>
<dbReference type="PANTHER" id="PTHR24220">
    <property type="entry name" value="IMPORT ATP-BINDING PROTEIN"/>
    <property type="match status" value="1"/>
</dbReference>
<evidence type="ECO:0000256" key="1">
    <source>
        <dbReference type="ARBA" id="ARBA00022741"/>
    </source>
</evidence>
<gene>
    <name evidence="4" type="ORF">IX53_02910</name>
</gene>
<dbReference type="EMBL" id="CP011232">
    <property type="protein sequence ID" value="AKI98223.1"/>
    <property type="molecule type" value="Genomic_DNA"/>
</dbReference>
<dbReference type="InterPro" id="IPR003439">
    <property type="entry name" value="ABC_transporter-like_ATP-bd"/>
</dbReference>
<protein>
    <recommendedName>
        <fullName evidence="3">ABC transporter domain-containing protein</fullName>
    </recommendedName>
</protein>
<dbReference type="InterPro" id="IPR003593">
    <property type="entry name" value="AAA+_ATPase"/>
</dbReference>
<dbReference type="AlphaFoldDB" id="A0A0G2ZHD7"/>
<dbReference type="PROSITE" id="PS50893">
    <property type="entry name" value="ABC_TRANSPORTER_2"/>
    <property type="match status" value="1"/>
</dbReference>
<dbReference type="Proteomes" id="UP000035159">
    <property type="component" value="Chromosome"/>
</dbReference>
<reference evidence="4 5" key="1">
    <citation type="submission" date="2015-04" db="EMBL/GenBank/DDBJ databases">
        <title>Complete Genome Sequence of Kosmotoga pacifica SLHLJ1.</title>
        <authorList>
            <person name="Jiang L.J."/>
            <person name="Shao Z.Z."/>
            <person name="Jebbar M."/>
        </authorList>
    </citation>
    <scope>NUCLEOTIDE SEQUENCE [LARGE SCALE GENOMIC DNA]</scope>
    <source>
        <strain evidence="4 5">SLHLJ1</strain>
    </source>
</reference>
<dbReference type="SMART" id="SM00382">
    <property type="entry name" value="AAA"/>
    <property type="match status" value="1"/>
</dbReference>
<dbReference type="SUPFAM" id="SSF52540">
    <property type="entry name" value="P-loop containing nucleoside triphosphate hydrolases"/>
    <property type="match status" value="1"/>
</dbReference>
<dbReference type="Pfam" id="PF00005">
    <property type="entry name" value="ABC_tran"/>
    <property type="match status" value="1"/>
</dbReference>
<name>A0A0G2ZHD7_9BACT</name>